<organism evidence="7 8">
    <name type="scientific">Streptomyces xinghaiensis</name>
    <dbReference type="NCBI Taxonomy" id="1038928"/>
    <lineage>
        <taxon>Bacteria</taxon>
        <taxon>Bacillati</taxon>
        <taxon>Actinomycetota</taxon>
        <taxon>Actinomycetes</taxon>
        <taxon>Kitasatosporales</taxon>
        <taxon>Streptomycetaceae</taxon>
        <taxon>Streptomyces</taxon>
    </lineage>
</organism>
<proteinExistence type="predicted"/>
<evidence type="ECO:0000259" key="6">
    <source>
        <dbReference type="Pfam" id="PF02656"/>
    </source>
</evidence>
<keyword evidence="2 5" id="KW-0812">Transmembrane</keyword>
<dbReference type="RefSeq" id="WP_043463315.1">
    <property type="nucleotide sequence ID" value="NZ_CP134822.1"/>
</dbReference>
<sequence length="104" mass="10483">MTETAPRDPAAQPERTGFAWRRSTLAGTVAAILAVRLALHGDTGAVAAVAVGLTAAAWLVLLTAAHRRIRALDRARPGAVSVGSVTLAAGCVVAMAACGTLLVL</sequence>
<dbReference type="Pfam" id="PF02656">
    <property type="entry name" value="DUF202"/>
    <property type="match status" value="1"/>
</dbReference>
<name>A0A3R7I3R2_9ACTN</name>
<comment type="caution">
    <text evidence="7">The sequence shown here is derived from an EMBL/GenBank/DDBJ whole genome shotgun (WGS) entry which is preliminary data.</text>
</comment>
<feature type="transmembrane region" description="Helical" evidence="5">
    <location>
        <begin position="78"/>
        <end position="103"/>
    </location>
</feature>
<keyword evidence="3 5" id="KW-1133">Transmembrane helix</keyword>
<feature type="transmembrane region" description="Helical" evidence="5">
    <location>
        <begin position="45"/>
        <end position="66"/>
    </location>
</feature>
<evidence type="ECO:0000313" key="7">
    <source>
        <dbReference type="EMBL" id="RKM96424.1"/>
    </source>
</evidence>
<dbReference type="OrthoDB" id="3701077at2"/>
<dbReference type="EMBL" id="JNAD02000004">
    <property type="protein sequence ID" value="RKM96424.1"/>
    <property type="molecule type" value="Genomic_DNA"/>
</dbReference>
<comment type="subcellular location">
    <subcellularLocation>
        <location evidence="1">Endomembrane system</location>
        <topology evidence="1">Multi-pass membrane protein</topology>
    </subcellularLocation>
</comment>
<dbReference type="InterPro" id="IPR003807">
    <property type="entry name" value="DUF202"/>
</dbReference>
<accession>A0A3R7I3R2</accession>
<dbReference type="GO" id="GO:0012505">
    <property type="term" value="C:endomembrane system"/>
    <property type="evidence" value="ECO:0007669"/>
    <property type="project" value="UniProtKB-SubCell"/>
</dbReference>
<evidence type="ECO:0000256" key="4">
    <source>
        <dbReference type="ARBA" id="ARBA00023136"/>
    </source>
</evidence>
<feature type="domain" description="DUF202" evidence="6">
    <location>
        <begin position="9"/>
        <end position="72"/>
    </location>
</feature>
<evidence type="ECO:0000256" key="1">
    <source>
        <dbReference type="ARBA" id="ARBA00004127"/>
    </source>
</evidence>
<evidence type="ECO:0000256" key="2">
    <source>
        <dbReference type="ARBA" id="ARBA00022692"/>
    </source>
</evidence>
<dbReference type="AlphaFoldDB" id="A0A3R7I3R2"/>
<feature type="transmembrane region" description="Helical" evidence="5">
    <location>
        <begin position="20"/>
        <end position="39"/>
    </location>
</feature>
<dbReference type="Proteomes" id="UP000028058">
    <property type="component" value="Unassembled WGS sequence"/>
</dbReference>
<keyword evidence="8" id="KW-1185">Reference proteome</keyword>
<protein>
    <submittedName>
        <fullName evidence="7">DUF202 domain-containing protein</fullName>
    </submittedName>
</protein>
<gene>
    <name evidence="7" type="ORF">SFRA_010115</name>
</gene>
<reference evidence="7 8" key="1">
    <citation type="journal article" date="2014" name="Genome Announc.">
        <title>Draft Genome Sequence of Streptomyces fradiae ATCC 19609, a Strain Highly Sensitive to Antibiotics.</title>
        <authorList>
            <person name="Bekker O.B."/>
            <person name="Klimina K.M."/>
            <person name="Vatlin A.A."/>
            <person name="Zakharevich N.V."/>
            <person name="Kasianov A.S."/>
            <person name="Danilenko V.N."/>
        </authorList>
    </citation>
    <scope>NUCLEOTIDE SEQUENCE [LARGE SCALE GENOMIC DNA]</scope>
    <source>
        <strain evidence="7 8">ATCC 19609</strain>
    </source>
</reference>
<evidence type="ECO:0000256" key="5">
    <source>
        <dbReference type="SAM" id="Phobius"/>
    </source>
</evidence>
<keyword evidence="4 5" id="KW-0472">Membrane</keyword>
<evidence type="ECO:0000313" key="8">
    <source>
        <dbReference type="Proteomes" id="UP000028058"/>
    </source>
</evidence>
<evidence type="ECO:0000256" key="3">
    <source>
        <dbReference type="ARBA" id="ARBA00022989"/>
    </source>
</evidence>